<keyword evidence="2" id="KW-1185">Reference proteome</keyword>
<dbReference type="Proteomes" id="UP000199360">
    <property type="component" value="Unassembled WGS sequence"/>
</dbReference>
<name>A0A1C5IH12_9ACTN</name>
<gene>
    <name evidence="1" type="ORF">GA0070213_105469</name>
</gene>
<dbReference type="EMBL" id="FMDM01000005">
    <property type="protein sequence ID" value="SCG57475.1"/>
    <property type="molecule type" value="Genomic_DNA"/>
</dbReference>
<evidence type="ECO:0000313" key="2">
    <source>
        <dbReference type="Proteomes" id="UP000199360"/>
    </source>
</evidence>
<dbReference type="RefSeq" id="WP_091062329.1">
    <property type="nucleotide sequence ID" value="NZ_FMDM01000005.1"/>
</dbReference>
<sequence>MDATIYAAITEMCARLAGRLPDDALGALRDQYAAGEWAIGDDTLLLSLAFQHVGITAEEQALIRSFLSDPDNPDLLDVPVVDEVPAPAYRFTSAGPAGAADPSAADRLLAGEAPRHGGRRLHRAWRSPLGSAPDGPTWVYVLRVVEGADELKARSGLTARLWTTLREKWPVEVVAEGSTPAPYQAAALAAAQPVWSA</sequence>
<protein>
    <submittedName>
        <fullName evidence="1">Uncharacterized protein</fullName>
    </submittedName>
</protein>
<accession>A0A1C5IH12</accession>
<dbReference type="STRING" id="745366.GA0070213_105469"/>
<evidence type="ECO:0000313" key="1">
    <source>
        <dbReference type="EMBL" id="SCG57475.1"/>
    </source>
</evidence>
<proteinExistence type="predicted"/>
<reference evidence="2" key="1">
    <citation type="submission" date="2016-06" db="EMBL/GenBank/DDBJ databases">
        <authorList>
            <person name="Varghese N."/>
            <person name="Submissions Spin"/>
        </authorList>
    </citation>
    <scope>NUCLEOTIDE SEQUENCE [LARGE SCALE GENOMIC DNA]</scope>
    <source>
        <strain evidence="2">DSM 45647</strain>
    </source>
</reference>
<dbReference type="OrthoDB" id="3681982at2"/>
<organism evidence="1 2">
    <name type="scientific">Micromonospora humi</name>
    <dbReference type="NCBI Taxonomy" id="745366"/>
    <lineage>
        <taxon>Bacteria</taxon>
        <taxon>Bacillati</taxon>
        <taxon>Actinomycetota</taxon>
        <taxon>Actinomycetes</taxon>
        <taxon>Micromonosporales</taxon>
        <taxon>Micromonosporaceae</taxon>
        <taxon>Micromonospora</taxon>
    </lineage>
</organism>
<dbReference type="AlphaFoldDB" id="A0A1C5IH12"/>